<dbReference type="InParanoid" id="K4ALZ9"/>
<dbReference type="Gramene" id="KQK90145">
    <property type="protein sequence ID" value="KQK90145"/>
    <property type="gene ID" value="SETIT_039934mg"/>
</dbReference>
<evidence type="ECO:0000313" key="2">
    <source>
        <dbReference type="Proteomes" id="UP000004995"/>
    </source>
</evidence>
<keyword evidence="2" id="KW-1185">Reference proteome</keyword>
<organism evidence="1 2">
    <name type="scientific">Setaria italica</name>
    <name type="common">Foxtail millet</name>
    <name type="synonym">Panicum italicum</name>
    <dbReference type="NCBI Taxonomy" id="4555"/>
    <lineage>
        <taxon>Eukaryota</taxon>
        <taxon>Viridiplantae</taxon>
        <taxon>Streptophyta</taxon>
        <taxon>Embryophyta</taxon>
        <taxon>Tracheophyta</taxon>
        <taxon>Spermatophyta</taxon>
        <taxon>Magnoliopsida</taxon>
        <taxon>Liliopsida</taxon>
        <taxon>Poales</taxon>
        <taxon>Poaceae</taxon>
        <taxon>PACMAD clade</taxon>
        <taxon>Panicoideae</taxon>
        <taxon>Panicodae</taxon>
        <taxon>Paniceae</taxon>
        <taxon>Cenchrinae</taxon>
        <taxon>Setaria</taxon>
    </lineage>
</organism>
<name>K4ALZ9_SETIT</name>
<reference evidence="2" key="1">
    <citation type="journal article" date="2012" name="Nat. Biotechnol.">
        <title>Reference genome sequence of the model plant Setaria.</title>
        <authorList>
            <person name="Bennetzen J.L."/>
            <person name="Schmutz J."/>
            <person name="Wang H."/>
            <person name="Percifield R."/>
            <person name="Hawkins J."/>
            <person name="Pontaroli A.C."/>
            <person name="Estep M."/>
            <person name="Feng L."/>
            <person name="Vaughn J.N."/>
            <person name="Grimwood J."/>
            <person name="Jenkins J."/>
            <person name="Barry K."/>
            <person name="Lindquist E."/>
            <person name="Hellsten U."/>
            <person name="Deshpande S."/>
            <person name="Wang X."/>
            <person name="Wu X."/>
            <person name="Mitros T."/>
            <person name="Triplett J."/>
            <person name="Yang X."/>
            <person name="Ye C.Y."/>
            <person name="Mauro-Herrera M."/>
            <person name="Wang L."/>
            <person name="Li P."/>
            <person name="Sharma M."/>
            <person name="Sharma R."/>
            <person name="Ronald P.C."/>
            <person name="Panaud O."/>
            <person name="Kellogg E.A."/>
            <person name="Brutnell T.P."/>
            <person name="Doust A.N."/>
            <person name="Tuskan G.A."/>
            <person name="Rokhsar D."/>
            <person name="Devos K.M."/>
        </authorList>
    </citation>
    <scope>NUCLEOTIDE SEQUENCE [LARGE SCALE GENOMIC DNA]</scope>
    <source>
        <strain evidence="2">cv. Yugu1</strain>
    </source>
</reference>
<sequence length="50" mass="5574">MRVILAASSHPTAAARISHLKQSNMARSFSFHKSLTKCLQNKNLLPNCYS</sequence>
<proteinExistence type="predicted"/>
<evidence type="ECO:0000313" key="1">
    <source>
        <dbReference type="EnsemblPlants" id="KQK90145"/>
    </source>
</evidence>
<dbReference type="EnsemblPlants" id="KQK90145">
    <property type="protein sequence ID" value="KQK90145"/>
    <property type="gene ID" value="SETIT_039934mg"/>
</dbReference>
<dbReference type="AlphaFoldDB" id="K4ALZ9"/>
<reference evidence="1" key="2">
    <citation type="submission" date="2018-08" db="UniProtKB">
        <authorList>
            <consortium name="EnsemblPlants"/>
        </authorList>
    </citation>
    <scope>IDENTIFICATION</scope>
    <source>
        <strain evidence="1">Yugu1</strain>
    </source>
</reference>
<dbReference type="EMBL" id="AGNK02005896">
    <property type="status" value="NOT_ANNOTATED_CDS"/>
    <property type="molecule type" value="Genomic_DNA"/>
</dbReference>
<dbReference type="HOGENOM" id="CLU_3127878_0_0_1"/>
<dbReference type="Proteomes" id="UP000004995">
    <property type="component" value="Unassembled WGS sequence"/>
</dbReference>
<accession>K4ALZ9</accession>
<protein>
    <submittedName>
        <fullName evidence="1">Uncharacterized protein</fullName>
    </submittedName>
</protein>